<sequence>MNLLRNAIKSSLSLRTIKPSHGLPFFYRESPKRFSTETETETPASADGSSIDQFLHTPNKDAVYGKLIGPTKHTLKSDIINLLEGSKLTPDDVKVNYSRNYTPVGIMVRFPSRSAFDNAFRQIAKNGRFYRLDKVDRSFWDNVMPYGGKTVLLQGIPQNAYPDDIDNFLSGCEYDASSIQMFIRPGNSELIRMATVRFPSQTQAMNAFLRKNGGFCLNSQILMRVLL</sequence>
<organism evidence="1 2">
    <name type="scientific">Pistacia integerrima</name>
    <dbReference type="NCBI Taxonomy" id="434235"/>
    <lineage>
        <taxon>Eukaryota</taxon>
        <taxon>Viridiplantae</taxon>
        <taxon>Streptophyta</taxon>
        <taxon>Embryophyta</taxon>
        <taxon>Tracheophyta</taxon>
        <taxon>Spermatophyta</taxon>
        <taxon>Magnoliopsida</taxon>
        <taxon>eudicotyledons</taxon>
        <taxon>Gunneridae</taxon>
        <taxon>Pentapetalae</taxon>
        <taxon>rosids</taxon>
        <taxon>malvids</taxon>
        <taxon>Sapindales</taxon>
        <taxon>Anacardiaceae</taxon>
        <taxon>Pistacia</taxon>
    </lineage>
</organism>
<evidence type="ECO:0000313" key="1">
    <source>
        <dbReference type="EMBL" id="KAJ0028687.1"/>
    </source>
</evidence>
<dbReference type="EMBL" id="CM047744">
    <property type="protein sequence ID" value="KAJ0028687.1"/>
    <property type="molecule type" value="Genomic_DNA"/>
</dbReference>
<reference evidence="2" key="1">
    <citation type="journal article" date="2023" name="G3 (Bethesda)">
        <title>Genome assembly and association tests identify interacting loci associated with vigor, precocity, and sex in interspecific pistachio rootstocks.</title>
        <authorList>
            <person name="Palmer W."/>
            <person name="Jacygrad E."/>
            <person name="Sagayaradj S."/>
            <person name="Cavanaugh K."/>
            <person name="Han R."/>
            <person name="Bertier L."/>
            <person name="Beede B."/>
            <person name="Kafkas S."/>
            <person name="Golino D."/>
            <person name="Preece J."/>
            <person name="Michelmore R."/>
        </authorList>
    </citation>
    <scope>NUCLEOTIDE SEQUENCE [LARGE SCALE GENOMIC DNA]</scope>
</reference>
<keyword evidence="2" id="KW-1185">Reference proteome</keyword>
<protein>
    <submittedName>
        <fullName evidence="1">Uncharacterized protein</fullName>
    </submittedName>
</protein>
<proteinExistence type="predicted"/>
<accession>A0ACC0Y2Q2</accession>
<evidence type="ECO:0000313" key="2">
    <source>
        <dbReference type="Proteomes" id="UP001163603"/>
    </source>
</evidence>
<name>A0ACC0Y2Q2_9ROSI</name>
<gene>
    <name evidence="1" type="ORF">Pint_35523</name>
</gene>
<comment type="caution">
    <text evidence="1">The sequence shown here is derived from an EMBL/GenBank/DDBJ whole genome shotgun (WGS) entry which is preliminary data.</text>
</comment>
<dbReference type="Proteomes" id="UP001163603">
    <property type="component" value="Chromosome 9"/>
</dbReference>